<dbReference type="EMBL" id="VOHM01000001">
    <property type="protein sequence ID" value="TWT29115.1"/>
    <property type="molecule type" value="Genomic_DNA"/>
</dbReference>
<reference evidence="1 2" key="1">
    <citation type="submission" date="2019-08" db="EMBL/GenBank/DDBJ databases">
        <authorList>
            <person name="Lei W."/>
        </authorList>
    </citation>
    <scope>NUCLEOTIDE SEQUENCE [LARGE SCALE GENOMIC DNA]</scope>
    <source>
        <strain evidence="1 2">CCUG 58627</strain>
    </source>
</reference>
<proteinExistence type="predicted"/>
<name>A0A5C5UUT5_9CORY</name>
<dbReference type="Proteomes" id="UP000320791">
    <property type="component" value="Unassembled WGS sequence"/>
</dbReference>
<accession>A0A5C5UUT5</accession>
<comment type="caution">
    <text evidence="1">The sequence shown here is derived from an EMBL/GenBank/DDBJ whole genome shotgun (WGS) entry which is preliminary data.</text>
</comment>
<sequence length="107" mass="12655">MEKRCEWCGKPIPLPPANRGRPKRYCNRSCRQRAYEQRNLHITKKIPRQGVRLSYGQLLMLHDRLFALRCASEDIQIALQDESPDQEEIQQLCEELIRLAKTIENSY</sequence>
<gene>
    <name evidence="1" type="ORF">FRX94_00320</name>
</gene>
<dbReference type="OrthoDB" id="4219687at2"/>
<dbReference type="AlphaFoldDB" id="A0A5C5UUT5"/>
<protein>
    <recommendedName>
        <fullName evidence="3">FCS-type domain-containing protein</fullName>
    </recommendedName>
</protein>
<evidence type="ECO:0008006" key="3">
    <source>
        <dbReference type="Google" id="ProtNLM"/>
    </source>
</evidence>
<evidence type="ECO:0000313" key="1">
    <source>
        <dbReference type="EMBL" id="TWT29115.1"/>
    </source>
</evidence>
<keyword evidence="2" id="KW-1185">Reference proteome</keyword>
<evidence type="ECO:0000313" key="2">
    <source>
        <dbReference type="Proteomes" id="UP000320791"/>
    </source>
</evidence>
<organism evidence="1 2">
    <name type="scientific">Corynebacterium canis</name>
    <dbReference type="NCBI Taxonomy" id="679663"/>
    <lineage>
        <taxon>Bacteria</taxon>
        <taxon>Bacillati</taxon>
        <taxon>Actinomycetota</taxon>
        <taxon>Actinomycetes</taxon>
        <taxon>Mycobacteriales</taxon>
        <taxon>Corynebacteriaceae</taxon>
        <taxon>Corynebacterium</taxon>
    </lineage>
</organism>